<dbReference type="SUPFAM" id="SSF51338">
    <property type="entry name" value="Composite domain of metallo-dependent hydrolases"/>
    <property type="match status" value="1"/>
</dbReference>
<accession>A0A5C6F566</accession>
<dbReference type="AlphaFoldDB" id="A0A5C6F566"/>
<sequence length="385" mass="42149">MLTARWILPLVDEPIEGGWIRVDQDRIVEVSRESVPSGAIDLGDAAILPGLVNAHTHLEFSDLVQPVGHPGIRLSAWIAMVIDQRRKAALHDRDDSIERGIRESQESAVTLIGDIATPPCRYPECNDGPEIVSFAEVLGLSATRSVDRMSAANAHIDADKNAGISPHSPYSTTRETIAACVDEAVRRHRPVAMHVAESPDERELLIAGSGPFFESLKAIGVWREGQFPWGERPFHDLIEMLRKSPSALVVHGNDLQDDEISEIAKHSNMTVVYCPRTHAFFGYPPHPVDRCLAAGVPVALGTDSRASNPDLNLWREVQFLLNHRPDLDPQAVLAMATINGADALMRRQYGRIATGCVARFGTVATEAKSIEDLSADFASRPITAY</sequence>
<keyword evidence="4" id="KW-1185">Reference proteome</keyword>
<proteinExistence type="predicted"/>
<dbReference type="InterPro" id="IPR032466">
    <property type="entry name" value="Metal_Hydrolase"/>
</dbReference>
<evidence type="ECO:0000313" key="4">
    <source>
        <dbReference type="Proteomes" id="UP000318288"/>
    </source>
</evidence>
<reference evidence="3 4" key="1">
    <citation type="submission" date="2019-02" db="EMBL/GenBank/DDBJ databases">
        <title>Deep-cultivation of Planctomycetes and their phenomic and genomic characterization uncovers novel biology.</title>
        <authorList>
            <person name="Wiegand S."/>
            <person name="Jogler M."/>
            <person name="Boedeker C."/>
            <person name="Pinto D."/>
            <person name="Vollmers J."/>
            <person name="Rivas-Marin E."/>
            <person name="Kohn T."/>
            <person name="Peeters S.H."/>
            <person name="Heuer A."/>
            <person name="Rast P."/>
            <person name="Oberbeckmann S."/>
            <person name="Bunk B."/>
            <person name="Jeske O."/>
            <person name="Meyerdierks A."/>
            <person name="Storesund J.E."/>
            <person name="Kallscheuer N."/>
            <person name="Luecker S."/>
            <person name="Lage O.M."/>
            <person name="Pohl T."/>
            <person name="Merkel B.J."/>
            <person name="Hornburger P."/>
            <person name="Mueller R.-W."/>
            <person name="Bruemmer F."/>
            <person name="Labrenz M."/>
            <person name="Spormann A.M."/>
            <person name="Op Den Camp H."/>
            <person name="Overmann J."/>
            <person name="Amann R."/>
            <person name="Jetten M.S.M."/>
            <person name="Mascher T."/>
            <person name="Medema M.H."/>
            <person name="Devos D.P."/>
            <person name="Kaster A.-K."/>
            <person name="Ovreas L."/>
            <person name="Rohde M."/>
            <person name="Galperin M.Y."/>
            <person name="Jogler C."/>
        </authorList>
    </citation>
    <scope>NUCLEOTIDE SEQUENCE [LARGE SCALE GENOMIC DNA]</scope>
    <source>
        <strain evidence="3 4">Poly51</strain>
    </source>
</reference>
<keyword evidence="1 3" id="KW-0378">Hydrolase</keyword>
<dbReference type="PANTHER" id="PTHR43794">
    <property type="entry name" value="AMINOHYDROLASE SSNA-RELATED"/>
    <property type="match status" value="1"/>
</dbReference>
<protein>
    <submittedName>
        <fullName evidence="3">Aminodeoxyfutalosine deaminase</fullName>
        <ecNumber evidence="3">3.5.4.-</ecNumber>
    </submittedName>
</protein>
<gene>
    <name evidence="3" type="ORF">Poly51_23990</name>
</gene>
<evidence type="ECO:0000313" key="3">
    <source>
        <dbReference type="EMBL" id="TWU56488.1"/>
    </source>
</evidence>
<evidence type="ECO:0000259" key="2">
    <source>
        <dbReference type="Pfam" id="PF01979"/>
    </source>
</evidence>
<dbReference type="EMBL" id="SJPW01000003">
    <property type="protein sequence ID" value="TWU56488.1"/>
    <property type="molecule type" value="Genomic_DNA"/>
</dbReference>
<name>A0A5C6F566_9BACT</name>
<organism evidence="3 4">
    <name type="scientific">Rubripirellula tenax</name>
    <dbReference type="NCBI Taxonomy" id="2528015"/>
    <lineage>
        <taxon>Bacteria</taxon>
        <taxon>Pseudomonadati</taxon>
        <taxon>Planctomycetota</taxon>
        <taxon>Planctomycetia</taxon>
        <taxon>Pirellulales</taxon>
        <taxon>Pirellulaceae</taxon>
        <taxon>Rubripirellula</taxon>
    </lineage>
</organism>
<dbReference type="Proteomes" id="UP000318288">
    <property type="component" value="Unassembled WGS sequence"/>
</dbReference>
<dbReference type="SUPFAM" id="SSF51556">
    <property type="entry name" value="Metallo-dependent hydrolases"/>
    <property type="match status" value="1"/>
</dbReference>
<dbReference type="Gene3D" id="3.20.20.140">
    <property type="entry name" value="Metal-dependent hydrolases"/>
    <property type="match status" value="1"/>
</dbReference>
<dbReference type="InterPro" id="IPR011059">
    <property type="entry name" value="Metal-dep_hydrolase_composite"/>
</dbReference>
<dbReference type="PANTHER" id="PTHR43794:SF11">
    <property type="entry name" value="AMIDOHYDROLASE-RELATED DOMAIN-CONTAINING PROTEIN"/>
    <property type="match status" value="1"/>
</dbReference>
<feature type="domain" description="Amidohydrolase-related" evidence="2">
    <location>
        <begin position="47"/>
        <end position="368"/>
    </location>
</feature>
<dbReference type="Pfam" id="PF01979">
    <property type="entry name" value="Amidohydro_1"/>
    <property type="match status" value="1"/>
</dbReference>
<dbReference type="InterPro" id="IPR050287">
    <property type="entry name" value="MTA/SAH_deaminase"/>
</dbReference>
<comment type="caution">
    <text evidence="3">The sequence shown here is derived from an EMBL/GenBank/DDBJ whole genome shotgun (WGS) entry which is preliminary data.</text>
</comment>
<dbReference type="EC" id="3.5.4.-" evidence="3"/>
<dbReference type="GO" id="GO:0016810">
    <property type="term" value="F:hydrolase activity, acting on carbon-nitrogen (but not peptide) bonds"/>
    <property type="evidence" value="ECO:0007669"/>
    <property type="project" value="InterPro"/>
</dbReference>
<dbReference type="InterPro" id="IPR006680">
    <property type="entry name" value="Amidohydro-rel"/>
</dbReference>
<evidence type="ECO:0000256" key="1">
    <source>
        <dbReference type="ARBA" id="ARBA00022801"/>
    </source>
</evidence>